<dbReference type="Proteomes" id="UP000500767">
    <property type="component" value="Chromosome"/>
</dbReference>
<dbReference type="AlphaFoldDB" id="A0A6M8HS75"/>
<comment type="cofactor">
    <cofactor evidence="1 14">
        <name>pyridoxal 5'-phosphate</name>
        <dbReference type="ChEBI" id="CHEBI:597326"/>
    </cofactor>
</comment>
<dbReference type="SUPFAM" id="SSF53383">
    <property type="entry name" value="PLP-dependent transferases"/>
    <property type="match status" value="1"/>
</dbReference>
<dbReference type="GO" id="GO:0006782">
    <property type="term" value="P:protoporphyrinogen IX biosynthetic process"/>
    <property type="evidence" value="ECO:0007669"/>
    <property type="project" value="UniProtKB-UniRule"/>
</dbReference>
<dbReference type="InterPro" id="IPR015424">
    <property type="entry name" value="PyrdxlP-dep_Trfase"/>
</dbReference>
<gene>
    <name evidence="17" type="primary">hemA</name>
    <name evidence="17" type="ORF">HN018_15060</name>
</gene>
<dbReference type="NCBIfam" id="TIGR01821">
    <property type="entry name" value="5aminolev_synth"/>
    <property type="match status" value="1"/>
</dbReference>
<evidence type="ECO:0000256" key="12">
    <source>
        <dbReference type="ARBA" id="ARBA00032773"/>
    </source>
</evidence>
<dbReference type="Pfam" id="PF00155">
    <property type="entry name" value="Aminotran_1_2"/>
    <property type="match status" value="1"/>
</dbReference>
<name>A0A6M8HS75_9PROT</name>
<dbReference type="FunFam" id="3.40.640.10:FF:000006">
    <property type="entry name" value="5-aminolevulinate synthase, mitochondrial"/>
    <property type="match status" value="1"/>
</dbReference>
<keyword evidence="8 15" id="KW-0350">Heme biosynthesis</keyword>
<dbReference type="EC" id="2.3.1.37" evidence="5 15"/>
<evidence type="ECO:0000256" key="10">
    <source>
        <dbReference type="ARBA" id="ARBA00031691"/>
    </source>
</evidence>
<evidence type="ECO:0000256" key="5">
    <source>
        <dbReference type="ARBA" id="ARBA00013257"/>
    </source>
</evidence>
<evidence type="ECO:0000313" key="17">
    <source>
        <dbReference type="EMBL" id="QKE91188.1"/>
    </source>
</evidence>
<dbReference type="GO" id="GO:0030170">
    <property type="term" value="F:pyridoxal phosphate binding"/>
    <property type="evidence" value="ECO:0007669"/>
    <property type="project" value="UniProtKB-UniRule"/>
</dbReference>
<dbReference type="InterPro" id="IPR015421">
    <property type="entry name" value="PyrdxlP-dep_Trfase_major"/>
</dbReference>
<feature type="domain" description="Aminotransferase class I/classII large" evidence="16">
    <location>
        <begin position="106"/>
        <end position="451"/>
    </location>
</feature>
<organism evidence="17 18">
    <name type="scientific">Lichenicola cladoniae</name>
    <dbReference type="NCBI Taxonomy" id="1484109"/>
    <lineage>
        <taxon>Bacteria</taxon>
        <taxon>Pseudomonadati</taxon>
        <taxon>Pseudomonadota</taxon>
        <taxon>Alphaproteobacteria</taxon>
        <taxon>Acetobacterales</taxon>
        <taxon>Acetobacteraceae</taxon>
        <taxon>Lichenicola</taxon>
    </lineage>
</organism>
<evidence type="ECO:0000256" key="14">
    <source>
        <dbReference type="RuleBase" id="RU003693"/>
    </source>
</evidence>
<keyword evidence="6 15" id="KW-0808">Transferase</keyword>
<protein>
    <recommendedName>
        <fullName evidence="5 15">5-aminolevulinate synthase</fullName>
        <ecNumber evidence="5 15">2.3.1.37</ecNumber>
    </recommendedName>
    <alternativeName>
        <fullName evidence="10 15">5-aminolevulinic acid synthase</fullName>
    </alternativeName>
    <alternativeName>
        <fullName evidence="11 15">Delta-ALA synthase</fullName>
    </alternativeName>
    <alternativeName>
        <fullName evidence="12 15">Delta-aminolevulinate synthase</fullName>
    </alternativeName>
</protein>
<evidence type="ECO:0000256" key="4">
    <source>
        <dbReference type="ARBA" id="ARBA00011738"/>
    </source>
</evidence>
<evidence type="ECO:0000256" key="15">
    <source>
        <dbReference type="RuleBase" id="RU910713"/>
    </source>
</evidence>
<evidence type="ECO:0000256" key="13">
    <source>
        <dbReference type="ARBA" id="ARBA00047654"/>
    </source>
</evidence>
<keyword evidence="7 14" id="KW-0663">Pyridoxal phosphate</keyword>
<dbReference type="InterPro" id="IPR001917">
    <property type="entry name" value="Aminotrans_II_pyridoxalP_BS"/>
</dbReference>
<dbReference type="PROSITE" id="PS00599">
    <property type="entry name" value="AA_TRANSFER_CLASS_2"/>
    <property type="match status" value="1"/>
</dbReference>
<dbReference type="EMBL" id="CP053708">
    <property type="protein sequence ID" value="QKE91188.1"/>
    <property type="molecule type" value="Genomic_DNA"/>
</dbReference>
<dbReference type="UniPathway" id="UPA00251">
    <property type="reaction ID" value="UER00375"/>
</dbReference>
<evidence type="ECO:0000259" key="16">
    <source>
        <dbReference type="Pfam" id="PF00155"/>
    </source>
</evidence>
<dbReference type="Gene3D" id="3.90.1150.10">
    <property type="entry name" value="Aspartate Aminotransferase, domain 1"/>
    <property type="match status" value="1"/>
</dbReference>
<accession>A0A6M8HS75</accession>
<evidence type="ECO:0000256" key="1">
    <source>
        <dbReference type="ARBA" id="ARBA00001933"/>
    </source>
</evidence>
<comment type="subunit">
    <text evidence="4">Homodimer.</text>
</comment>
<sequence>MIRGRVAIGAYRSRPIDPGRVEADVKSDDGVERRLPNSLQNEVAVTGPSVAEHPFRRECRKVLDEIRAQGRYRRFTPLARQADAFPVYHDATRPLPGHVRPVSAGDVVVWSSNDYLGMGVDPRVVEAGVAALREHGAGAGGTRNIAGTNPLHDELEAELASLHGKQAGLLFVSGYVSNQASLQTILTSLPGWIVFSDAQNHASMIAGIKGARGASCVIYRHNDLADLEAKLAAAPADAPKLIAFESVYSMDGDIADVRATCALAKRYGAMTYLDEVHAVGLYGPTGAGIAERDGVSDQVDIIEGTLAKGFGCHGGYVAGDADMIDYLRSSASGFIFTTSLPPSTVAAALASVRIVRRESQHRDRLFERVATLRDRLAAAGVPFTPTPSHIVPVRVGDAVLCTEISRRLMSEHGLYVTPINYPTVPRGSERLRLTPGPFHTDAMMDQLVHALHGLLPRLQEADVRAA</sequence>
<reference evidence="17 18" key="1">
    <citation type="journal article" date="2014" name="World J. Microbiol. Biotechnol.">
        <title>Biodiversity and physiological characteristics of Antarctic and Arctic lichens-associated bacteria.</title>
        <authorList>
            <person name="Lee Y.M."/>
            <person name="Kim E.H."/>
            <person name="Lee H.K."/>
            <person name="Hong S.G."/>
        </authorList>
    </citation>
    <scope>NUCLEOTIDE SEQUENCE [LARGE SCALE GENOMIC DNA]</scope>
    <source>
        <strain evidence="17 18">PAMC 26569</strain>
    </source>
</reference>
<evidence type="ECO:0000256" key="7">
    <source>
        <dbReference type="ARBA" id="ARBA00022898"/>
    </source>
</evidence>
<dbReference type="InterPro" id="IPR004839">
    <property type="entry name" value="Aminotransferase_I/II_large"/>
</dbReference>
<keyword evidence="18" id="KW-1185">Reference proteome</keyword>
<dbReference type="GO" id="GO:0003870">
    <property type="term" value="F:5-aminolevulinate synthase activity"/>
    <property type="evidence" value="ECO:0007669"/>
    <property type="project" value="UniProtKB-EC"/>
</dbReference>
<comment type="similarity">
    <text evidence="3 14">Belongs to the class-II pyridoxal-phosphate-dependent aminotransferase family.</text>
</comment>
<evidence type="ECO:0000256" key="11">
    <source>
        <dbReference type="ARBA" id="ARBA00031945"/>
    </source>
</evidence>
<evidence type="ECO:0000256" key="6">
    <source>
        <dbReference type="ARBA" id="ARBA00022679"/>
    </source>
</evidence>
<comment type="pathway">
    <text evidence="2 15">Porphyrin-containing compound metabolism; protoporphyrin-IX biosynthesis; 5-aminolevulinate from glycine: step 1/1.</text>
</comment>
<evidence type="ECO:0000256" key="2">
    <source>
        <dbReference type="ARBA" id="ARBA00005029"/>
    </source>
</evidence>
<comment type="catalytic activity">
    <reaction evidence="13 15">
        <text>succinyl-CoA + glycine + H(+) = 5-aminolevulinate + CO2 + CoA</text>
        <dbReference type="Rhea" id="RHEA:12921"/>
        <dbReference type="ChEBI" id="CHEBI:15378"/>
        <dbReference type="ChEBI" id="CHEBI:16526"/>
        <dbReference type="ChEBI" id="CHEBI:57287"/>
        <dbReference type="ChEBI" id="CHEBI:57292"/>
        <dbReference type="ChEBI" id="CHEBI:57305"/>
        <dbReference type="ChEBI" id="CHEBI:356416"/>
        <dbReference type="EC" id="2.3.1.37"/>
    </reaction>
</comment>
<evidence type="ECO:0000256" key="3">
    <source>
        <dbReference type="ARBA" id="ARBA00008392"/>
    </source>
</evidence>
<dbReference type="Gene3D" id="3.40.640.10">
    <property type="entry name" value="Type I PLP-dependent aspartate aminotransferase-like (Major domain)"/>
    <property type="match status" value="1"/>
</dbReference>
<evidence type="ECO:0000313" key="18">
    <source>
        <dbReference type="Proteomes" id="UP000500767"/>
    </source>
</evidence>
<dbReference type="CDD" id="cd06454">
    <property type="entry name" value="KBL_like"/>
    <property type="match status" value="1"/>
</dbReference>
<dbReference type="InterPro" id="IPR050087">
    <property type="entry name" value="AON_synthase_class-II"/>
</dbReference>
<proteinExistence type="inferred from homology"/>
<evidence type="ECO:0000256" key="9">
    <source>
        <dbReference type="ARBA" id="ARBA00023315"/>
    </source>
</evidence>
<keyword evidence="9 15" id="KW-0012">Acyltransferase</keyword>
<dbReference type="KEGG" id="lck:HN018_15060"/>
<evidence type="ECO:0000256" key="8">
    <source>
        <dbReference type="ARBA" id="ARBA00023133"/>
    </source>
</evidence>
<dbReference type="InterPro" id="IPR010961">
    <property type="entry name" value="4pyrrol_synth_NH2levulA_synth"/>
</dbReference>
<dbReference type="PANTHER" id="PTHR13693">
    <property type="entry name" value="CLASS II AMINOTRANSFERASE/8-AMINO-7-OXONONANOATE SYNTHASE"/>
    <property type="match status" value="1"/>
</dbReference>
<dbReference type="PANTHER" id="PTHR13693:SF102">
    <property type="entry name" value="2-AMINO-3-KETOBUTYRATE COENZYME A LIGASE, MITOCHONDRIAL"/>
    <property type="match status" value="1"/>
</dbReference>
<dbReference type="InterPro" id="IPR015422">
    <property type="entry name" value="PyrdxlP-dep_Trfase_small"/>
</dbReference>